<proteinExistence type="predicted"/>
<dbReference type="EMBL" id="BTPU01000034">
    <property type="protein sequence ID" value="GMQ63008.1"/>
    <property type="molecule type" value="Genomic_DNA"/>
</dbReference>
<dbReference type="Proteomes" id="UP001374599">
    <property type="component" value="Unassembled WGS sequence"/>
</dbReference>
<organism evidence="1 2">
    <name type="scientific">Vallitalea maricola</name>
    <dbReference type="NCBI Taxonomy" id="3074433"/>
    <lineage>
        <taxon>Bacteria</taxon>
        <taxon>Bacillati</taxon>
        <taxon>Bacillota</taxon>
        <taxon>Clostridia</taxon>
        <taxon>Lachnospirales</taxon>
        <taxon>Vallitaleaceae</taxon>
        <taxon>Vallitalea</taxon>
    </lineage>
</organism>
<gene>
    <name evidence="1" type="ORF">AN2V17_22400</name>
</gene>
<protein>
    <submittedName>
        <fullName evidence="1">Uncharacterized protein</fullName>
    </submittedName>
</protein>
<keyword evidence="2" id="KW-1185">Reference proteome</keyword>
<evidence type="ECO:0000313" key="1">
    <source>
        <dbReference type="EMBL" id="GMQ63008.1"/>
    </source>
</evidence>
<name>A0ACB5UKE0_9FIRM</name>
<accession>A0ACB5UKE0</accession>
<reference evidence="1" key="1">
    <citation type="submission" date="2023-09" db="EMBL/GenBank/DDBJ databases">
        <title>Vallitalea sediminicola and Vallitalea maricola sp. nov., anaerobic bacteria isolated from marine sediment.</title>
        <authorList>
            <person name="Hirano S."/>
            <person name="Maeda A."/>
            <person name="Terahara T."/>
            <person name="Mori K."/>
            <person name="Hamada M."/>
            <person name="Matsumoto R."/>
            <person name="Kobayashi T."/>
        </authorList>
    </citation>
    <scope>NUCLEOTIDE SEQUENCE</scope>
    <source>
        <strain evidence="1">AN17-2</strain>
    </source>
</reference>
<evidence type="ECO:0000313" key="2">
    <source>
        <dbReference type="Proteomes" id="UP001374599"/>
    </source>
</evidence>
<comment type="caution">
    <text evidence="1">The sequence shown here is derived from an EMBL/GenBank/DDBJ whole genome shotgun (WGS) entry which is preliminary data.</text>
</comment>
<sequence length="65" mass="7446">MPTTKPFTIFNPTNSPKPFSIKLKPYIAPKPMQPLIKTNNNFLTGFISIENNIIIKHKTKIHIIN</sequence>